<proteinExistence type="predicted"/>
<dbReference type="InterPro" id="IPR001841">
    <property type="entry name" value="Znf_RING"/>
</dbReference>
<feature type="domain" description="RING-type" evidence="5">
    <location>
        <begin position="178"/>
        <end position="218"/>
    </location>
</feature>
<dbReference type="GO" id="GO:0005634">
    <property type="term" value="C:nucleus"/>
    <property type="evidence" value="ECO:0007669"/>
    <property type="project" value="InterPro"/>
</dbReference>
<dbReference type="SUPFAM" id="SSF57850">
    <property type="entry name" value="RING/U-box"/>
    <property type="match status" value="1"/>
</dbReference>
<name>E4YG03_OIKDI</name>
<dbReference type="InterPro" id="IPR013083">
    <property type="entry name" value="Znf_RING/FYVE/PHD"/>
</dbReference>
<keyword evidence="3" id="KW-0862">Zinc</keyword>
<dbReference type="PROSITE" id="PS50089">
    <property type="entry name" value="ZF_RING_2"/>
    <property type="match status" value="1"/>
</dbReference>
<keyword evidence="2 4" id="KW-0863">Zinc-finger</keyword>
<evidence type="ECO:0000313" key="6">
    <source>
        <dbReference type="EMBL" id="CBY34427.1"/>
    </source>
</evidence>
<dbReference type="EMBL" id="FN654506">
    <property type="protein sequence ID" value="CBY34427.1"/>
    <property type="molecule type" value="Genomic_DNA"/>
</dbReference>
<dbReference type="PANTHER" id="PTHR16047:SF7">
    <property type="entry name" value="E3 UBIQUITIN-PROTEIN LIGASE RFWD3"/>
    <property type="match status" value="1"/>
</dbReference>
<sequence length="232" mass="26737">MWKENGVLNPSPFKYRCRECAIGKPAKIHPDFTGPFLPSELADVDCQPVEIYGASFKCPLSKCKRKNLSFNEFFYRLCCSGATNTLSLKKESDFDEGKKVDHDFLKSLLQQHKESDIEVLQAKEYDEAQKKFEAAKKKKQLKEATRMKLEDLIALYFAQTVSLITEGKPREEDRRLLCSICFEKYNESDRHQCVLHCGHSTCERCLALLAVKTCPVCRKPFTDENIITLFHH</sequence>
<protein>
    <recommendedName>
        <fullName evidence="5">RING-type domain-containing protein</fullName>
    </recommendedName>
</protein>
<dbReference type="Pfam" id="PF14634">
    <property type="entry name" value="zf-RING_5"/>
    <property type="match status" value="1"/>
</dbReference>
<dbReference type="GO" id="GO:0004842">
    <property type="term" value="F:ubiquitin-protein transferase activity"/>
    <property type="evidence" value="ECO:0007669"/>
    <property type="project" value="InterPro"/>
</dbReference>
<reference evidence="6" key="1">
    <citation type="journal article" date="2010" name="Science">
        <title>Plasticity of animal genome architecture unmasked by rapid evolution of a pelagic tunicate.</title>
        <authorList>
            <person name="Denoeud F."/>
            <person name="Henriet S."/>
            <person name="Mungpakdee S."/>
            <person name="Aury J.M."/>
            <person name="Da Silva C."/>
            <person name="Brinkmann H."/>
            <person name="Mikhaleva J."/>
            <person name="Olsen L.C."/>
            <person name="Jubin C."/>
            <person name="Canestro C."/>
            <person name="Bouquet J.M."/>
            <person name="Danks G."/>
            <person name="Poulain J."/>
            <person name="Campsteijn C."/>
            <person name="Adamski M."/>
            <person name="Cross I."/>
            <person name="Yadetie F."/>
            <person name="Muffato M."/>
            <person name="Louis A."/>
            <person name="Butcher S."/>
            <person name="Tsagkogeorga G."/>
            <person name="Konrad A."/>
            <person name="Singh S."/>
            <person name="Jensen M.F."/>
            <person name="Cong E.H."/>
            <person name="Eikeseth-Otteraa H."/>
            <person name="Noel B."/>
            <person name="Anthouard V."/>
            <person name="Porcel B.M."/>
            <person name="Kachouri-Lafond R."/>
            <person name="Nishino A."/>
            <person name="Ugolini M."/>
            <person name="Chourrout P."/>
            <person name="Nishida H."/>
            <person name="Aasland R."/>
            <person name="Huzurbazar S."/>
            <person name="Westhof E."/>
            <person name="Delsuc F."/>
            <person name="Lehrach H."/>
            <person name="Reinhardt R."/>
            <person name="Weissenbach J."/>
            <person name="Roy S.W."/>
            <person name="Artiguenave F."/>
            <person name="Postlethwait J.H."/>
            <person name="Manak J.R."/>
            <person name="Thompson E.M."/>
            <person name="Jaillon O."/>
            <person name="Du Pasquier L."/>
            <person name="Boudinot P."/>
            <person name="Liberles D.A."/>
            <person name="Volff J.N."/>
            <person name="Philippe H."/>
            <person name="Lenhard B."/>
            <person name="Roest Crollius H."/>
            <person name="Wincker P."/>
            <person name="Chourrout D."/>
        </authorList>
    </citation>
    <scope>NUCLEOTIDE SEQUENCE [LARGE SCALE GENOMIC DNA]</scope>
</reference>
<dbReference type="GO" id="GO:0016567">
    <property type="term" value="P:protein ubiquitination"/>
    <property type="evidence" value="ECO:0007669"/>
    <property type="project" value="InterPro"/>
</dbReference>
<dbReference type="GO" id="GO:0008270">
    <property type="term" value="F:zinc ion binding"/>
    <property type="evidence" value="ECO:0007669"/>
    <property type="project" value="UniProtKB-KW"/>
</dbReference>
<dbReference type="Gene3D" id="3.30.40.10">
    <property type="entry name" value="Zinc/RING finger domain, C3HC4 (zinc finger)"/>
    <property type="match status" value="1"/>
</dbReference>
<dbReference type="GO" id="GO:0036297">
    <property type="term" value="P:interstrand cross-link repair"/>
    <property type="evidence" value="ECO:0007669"/>
    <property type="project" value="InterPro"/>
</dbReference>
<dbReference type="Proteomes" id="UP000011014">
    <property type="component" value="Unassembled WGS sequence"/>
</dbReference>
<accession>E4YG03</accession>
<evidence type="ECO:0000256" key="1">
    <source>
        <dbReference type="ARBA" id="ARBA00022723"/>
    </source>
</evidence>
<evidence type="ECO:0000256" key="3">
    <source>
        <dbReference type="ARBA" id="ARBA00022833"/>
    </source>
</evidence>
<dbReference type="AlphaFoldDB" id="E4YG03"/>
<dbReference type="PANTHER" id="PTHR16047">
    <property type="entry name" value="RFWD3 PROTEIN"/>
    <property type="match status" value="1"/>
</dbReference>
<dbReference type="SMART" id="SM00184">
    <property type="entry name" value="RING"/>
    <property type="match status" value="1"/>
</dbReference>
<evidence type="ECO:0000256" key="4">
    <source>
        <dbReference type="PROSITE-ProRule" id="PRU00175"/>
    </source>
</evidence>
<keyword evidence="1" id="KW-0479">Metal-binding</keyword>
<organism evidence="6">
    <name type="scientific">Oikopleura dioica</name>
    <name type="common">Tunicate</name>
    <dbReference type="NCBI Taxonomy" id="34765"/>
    <lineage>
        <taxon>Eukaryota</taxon>
        <taxon>Metazoa</taxon>
        <taxon>Chordata</taxon>
        <taxon>Tunicata</taxon>
        <taxon>Appendicularia</taxon>
        <taxon>Copelata</taxon>
        <taxon>Oikopleuridae</taxon>
        <taxon>Oikopleura</taxon>
    </lineage>
</organism>
<evidence type="ECO:0000256" key="2">
    <source>
        <dbReference type="ARBA" id="ARBA00022771"/>
    </source>
</evidence>
<gene>
    <name evidence="6" type="ORF">GSOID_T00024451001</name>
</gene>
<evidence type="ECO:0000259" key="5">
    <source>
        <dbReference type="PROSITE" id="PS50089"/>
    </source>
</evidence>
<dbReference type="InterPro" id="IPR037381">
    <property type="entry name" value="RFWD3"/>
</dbReference>